<organism evidence="4 5">
    <name type="scientific">Flavobacterium okayamense</name>
    <dbReference type="NCBI Taxonomy" id="2830782"/>
    <lineage>
        <taxon>Bacteria</taxon>
        <taxon>Pseudomonadati</taxon>
        <taxon>Bacteroidota</taxon>
        <taxon>Flavobacteriia</taxon>
        <taxon>Flavobacteriales</taxon>
        <taxon>Flavobacteriaceae</taxon>
        <taxon>Flavobacterium</taxon>
    </lineage>
</organism>
<evidence type="ECO:0000256" key="1">
    <source>
        <dbReference type="ARBA" id="ARBA00022729"/>
    </source>
</evidence>
<evidence type="ECO:0000313" key="5">
    <source>
        <dbReference type="Proteomes" id="UP000825258"/>
    </source>
</evidence>
<dbReference type="NCBIfam" id="TIGR04183">
    <property type="entry name" value="Por_Secre_tail"/>
    <property type="match status" value="1"/>
</dbReference>
<dbReference type="InterPro" id="IPR026444">
    <property type="entry name" value="Secre_tail"/>
</dbReference>
<dbReference type="SUPFAM" id="SSF110296">
    <property type="entry name" value="Oligoxyloglucan reducing end-specific cellobiohydrolase"/>
    <property type="match status" value="2"/>
</dbReference>
<dbReference type="GO" id="GO:0016787">
    <property type="term" value="F:hydrolase activity"/>
    <property type="evidence" value="ECO:0007669"/>
    <property type="project" value="UniProtKB-KW"/>
</dbReference>
<keyword evidence="4" id="KW-0378">Hydrolase</keyword>
<feature type="chain" id="PRO_5046372844" evidence="2">
    <location>
        <begin position="21"/>
        <end position="1125"/>
    </location>
</feature>
<sequence>MKTKLLILSLLIGGFSSAQFVSSAPWNSESKQQKTIDQMVDEFNQYWLSHDKNKKGSGYKPFMRWENHWRNLTNENGFLISADELWAAWQEKNQSKASKNLSSMSLPPSNWQPVGPFTHTNTGSWSSGQGRVNFVYQDPNNSNVVYIGSPAGGIWKSTDAGVNWTPLSDFLPQIGVSGIVVDHTDSNVIYIATGDKDASDTYSVGVLKSTDGGLTWNTTGLSFGGSSSFAGDLIMDPTNNQVLFCATSSGIYKTSNAGASWSVVQTGDFSQGSIRFKPSDSSIIYAVSANRFYKSTNSGSSFTIITTGLPFNSGRLLLDVTPANSNYIYILSATTGYAFQGIYRSTDSGTSFTARNTSTDVFESSQAWYDLALGVSDTNAEEIFTGCLNVWKSSNGGTSFTKINNWSSPSAPSYTHADIHYLGFYGGNLYAGTDGGVYVSQNGGTNFTDLTATAQISQFYKIAVSKQSAANMVGGLQDNGGHAYSSGQWKNYYGADGMDTEIDPTNPNLYYGFIQNGGSLYISSTAGNGITGSVSSPGGQSGNWVTPLATNSIGELFSGFAGLYKLTGGTWTQQNSGSIGSGNLELIYVDPTNDDIMYISNGSTLYKSTNHGVNFSSIFTASSTIRSIAVNSNNNNIVYLTTSGTGGQVLKSTNGGTTFTNITSGIPSIGKNVIVHQGQHPDNPLYVGTSLGVYYLDDTMGSWQAFDTNLPNVSVTDLAINLFDNKIIASTYGRGIWQTDIPVQLAPDDVKLLAINNPGSNVNCGNLTPEIVIENNGVNTINSVQIDYSVDGTPYNTTWNGTLISGATAVVTLPSLVLSRGIHTFNVTTTITNDAFSSNNNGTVSIYVNDQGTVGVVNTFENTVDELLRYDEGSTTALWVRGVRNGGALASGFGNNVFTTNLTGNYPDQTKSYLVSQCYNLTDVSSPEIHFDMKYDLELNWDIVYVEYTTDFGANWNVLGTMGANWYNSDRTVATAGNDCYNCPGAQWTGTNTTNTNYFYPLNSLIGEPNVIFRIVFHSDESVNQLGVNIDNFVITGTLSEQNFNTNEFFVYPNPSKGIFNISFSNEVPESIEIFEVTGKKVFSSDKLNIEGSIVKLDLTNLSSGIYFVKIQSNDKQLVKRIIKE</sequence>
<dbReference type="InterPro" id="IPR015943">
    <property type="entry name" value="WD40/YVTN_repeat-like_dom_sf"/>
</dbReference>
<reference evidence="4 5" key="1">
    <citation type="submission" date="2021-06" db="EMBL/GenBank/DDBJ databases">
        <title>Whole genome sequences of Flavobacterium sp. KK2020170 and assembly.</title>
        <authorList>
            <person name="Kitahara K."/>
            <person name="Miyoshi S."/>
            <person name="Uesaka K."/>
        </authorList>
    </citation>
    <scope>NUCLEOTIDE SEQUENCE [LARGE SCALE GENOMIC DNA]</scope>
    <source>
        <strain evidence="4 5">KK2020170</strain>
    </source>
</reference>
<dbReference type="InterPro" id="IPR052025">
    <property type="entry name" value="Xyloglucanase_GH74"/>
</dbReference>
<keyword evidence="1 2" id="KW-0732">Signal</keyword>
<evidence type="ECO:0000259" key="3">
    <source>
        <dbReference type="Pfam" id="PF18962"/>
    </source>
</evidence>
<dbReference type="Gene3D" id="2.130.10.10">
    <property type="entry name" value="YVTN repeat-like/Quinoprotein amine dehydrogenase"/>
    <property type="match status" value="5"/>
</dbReference>
<evidence type="ECO:0000256" key="2">
    <source>
        <dbReference type="SAM" id="SignalP"/>
    </source>
</evidence>
<dbReference type="RefSeq" id="WP_221259534.1">
    <property type="nucleotide sequence ID" value="NZ_AP024749.1"/>
</dbReference>
<dbReference type="PANTHER" id="PTHR43739:SF5">
    <property type="entry name" value="EXO-ALPHA-SIALIDASE"/>
    <property type="match status" value="1"/>
</dbReference>
<feature type="domain" description="Secretion system C-terminal sorting" evidence="3">
    <location>
        <begin position="1051"/>
        <end position="1123"/>
    </location>
</feature>
<dbReference type="Pfam" id="PF18962">
    <property type="entry name" value="Por_Secre_tail"/>
    <property type="match status" value="1"/>
</dbReference>
<gene>
    <name evidence="4" type="ORF">KK2020170_08000</name>
</gene>
<dbReference type="EMBL" id="AP024749">
    <property type="protein sequence ID" value="BCY27932.1"/>
    <property type="molecule type" value="Genomic_DNA"/>
</dbReference>
<name>A0ABM7S4T7_9FLAO</name>
<evidence type="ECO:0000313" key="4">
    <source>
        <dbReference type="EMBL" id="BCY27932.1"/>
    </source>
</evidence>
<dbReference type="Proteomes" id="UP000825258">
    <property type="component" value="Chromosome"/>
</dbReference>
<keyword evidence="5" id="KW-1185">Reference proteome</keyword>
<dbReference type="PANTHER" id="PTHR43739">
    <property type="entry name" value="XYLOGLUCANASE (EUROFUNG)"/>
    <property type="match status" value="1"/>
</dbReference>
<proteinExistence type="predicted"/>
<dbReference type="Gene3D" id="2.60.120.260">
    <property type="entry name" value="Galactose-binding domain-like"/>
    <property type="match status" value="1"/>
</dbReference>
<feature type="signal peptide" evidence="2">
    <location>
        <begin position="1"/>
        <end position="20"/>
    </location>
</feature>
<protein>
    <submittedName>
        <fullName evidence="4">Glycosyl hydrolase</fullName>
    </submittedName>
</protein>
<accession>A0ABM7S4T7</accession>